<name>X1F3H2_9ZZZZ</name>
<proteinExistence type="predicted"/>
<evidence type="ECO:0000256" key="2">
    <source>
        <dbReference type="ARBA" id="ARBA00023002"/>
    </source>
</evidence>
<dbReference type="Pfam" id="PF00890">
    <property type="entry name" value="FAD_binding_2"/>
    <property type="match status" value="1"/>
</dbReference>
<gene>
    <name evidence="4" type="ORF">S03H2_05068</name>
</gene>
<feature type="domain" description="FAD-dependent oxidoreductase 2 FAD-binding" evidence="3">
    <location>
        <begin position="5"/>
        <end position="36"/>
    </location>
</feature>
<dbReference type="EMBL" id="BARU01002078">
    <property type="protein sequence ID" value="GAH23929.1"/>
    <property type="molecule type" value="Genomic_DNA"/>
</dbReference>
<dbReference type="AlphaFoldDB" id="X1F3H2"/>
<dbReference type="InterPro" id="IPR036188">
    <property type="entry name" value="FAD/NAD-bd_sf"/>
</dbReference>
<reference evidence="4" key="1">
    <citation type="journal article" date="2014" name="Front. Microbiol.">
        <title>High frequency of phylogenetically diverse reductive dehalogenase-homologous genes in deep subseafloor sedimentary metagenomes.</title>
        <authorList>
            <person name="Kawai M."/>
            <person name="Futagami T."/>
            <person name="Toyoda A."/>
            <person name="Takaki Y."/>
            <person name="Nishi S."/>
            <person name="Hori S."/>
            <person name="Arai W."/>
            <person name="Tsubouchi T."/>
            <person name="Morono Y."/>
            <person name="Uchiyama I."/>
            <person name="Ito T."/>
            <person name="Fujiyama A."/>
            <person name="Inagaki F."/>
            <person name="Takami H."/>
        </authorList>
    </citation>
    <scope>NUCLEOTIDE SEQUENCE</scope>
    <source>
        <strain evidence="4">Expedition CK06-06</strain>
    </source>
</reference>
<evidence type="ECO:0000259" key="3">
    <source>
        <dbReference type="Pfam" id="PF00890"/>
    </source>
</evidence>
<feature type="non-terminal residue" evidence="4">
    <location>
        <position position="48"/>
    </location>
</feature>
<dbReference type="SUPFAM" id="SSF51905">
    <property type="entry name" value="FAD/NAD(P)-binding domain"/>
    <property type="match status" value="1"/>
</dbReference>
<dbReference type="InterPro" id="IPR003953">
    <property type="entry name" value="FAD-dep_OxRdtase_2_FAD-bd"/>
</dbReference>
<protein>
    <recommendedName>
        <fullName evidence="3">FAD-dependent oxidoreductase 2 FAD-binding domain-containing protein</fullName>
    </recommendedName>
</protein>
<sequence length="48" mass="4895">MKNFDIIIIGAGPGGSFAAKAAAENGYSSCILEKEVISNNGRYKACGG</sequence>
<keyword evidence="1" id="KW-0285">Flavoprotein</keyword>
<dbReference type="GO" id="GO:0016491">
    <property type="term" value="F:oxidoreductase activity"/>
    <property type="evidence" value="ECO:0007669"/>
    <property type="project" value="UniProtKB-KW"/>
</dbReference>
<dbReference type="Gene3D" id="3.50.50.60">
    <property type="entry name" value="FAD/NAD(P)-binding domain"/>
    <property type="match status" value="1"/>
</dbReference>
<evidence type="ECO:0000313" key="4">
    <source>
        <dbReference type="EMBL" id="GAH23929.1"/>
    </source>
</evidence>
<keyword evidence="2" id="KW-0560">Oxidoreductase</keyword>
<comment type="caution">
    <text evidence="4">The sequence shown here is derived from an EMBL/GenBank/DDBJ whole genome shotgun (WGS) entry which is preliminary data.</text>
</comment>
<evidence type="ECO:0000256" key="1">
    <source>
        <dbReference type="ARBA" id="ARBA00022630"/>
    </source>
</evidence>
<accession>X1F3H2</accession>
<organism evidence="4">
    <name type="scientific">marine sediment metagenome</name>
    <dbReference type="NCBI Taxonomy" id="412755"/>
    <lineage>
        <taxon>unclassified sequences</taxon>
        <taxon>metagenomes</taxon>
        <taxon>ecological metagenomes</taxon>
    </lineage>
</organism>